<dbReference type="RefSeq" id="WP_354662696.1">
    <property type="nucleotide sequence ID" value="NZ_JBEXAC010000002.1"/>
</dbReference>
<gene>
    <name evidence="2" type="ORF">ABR189_22285</name>
</gene>
<dbReference type="CDD" id="cd00093">
    <property type="entry name" value="HTH_XRE"/>
    <property type="match status" value="1"/>
</dbReference>
<organism evidence="2 3">
    <name type="scientific">Chitinophaga defluvii</name>
    <dbReference type="NCBI Taxonomy" id="3163343"/>
    <lineage>
        <taxon>Bacteria</taxon>
        <taxon>Pseudomonadati</taxon>
        <taxon>Bacteroidota</taxon>
        <taxon>Chitinophagia</taxon>
        <taxon>Chitinophagales</taxon>
        <taxon>Chitinophagaceae</taxon>
        <taxon>Chitinophaga</taxon>
    </lineage>
</organism>
<accession>A0ABV2TAX4</accession>
<dbReference type="Proteomes" id="UP001549749">
    <property type="component" value="Unassembled WGS sequence"/>
</dbReference>
<sequence length="121" mass="13422">MSSKRTILLPTNARLLQNLGESLRLARKRRKLTLEQVAERAGIARSTLWLIEKGDPGVAIGAYLQVLFVLGLEKDLNKIAAEDELGRKLQDAKFLQKRPAVKMSKNRAGNNLKGGTRMKGV</sequence>
<evidence type="ECO:0000313" key="3">
    <source>
        <dbReference type="Proteomes" id="UP001549749"/>
    </source>
</evidence>
<dbReference type="PROSITE" id="PS50943">
    <property type="entry name" value="HTH_CROC1"/>
    <property type="match status" value="1"/>
</dbReference>
<name>A0ABV2TAX4_9BACT</name>
<evidence type="ECO:0000259" key="1">
    <source>
        <dbReference type="PROSITE" id="PS50943"/>
    </source>
</evidence>
<keyword evidence="3" id="KW-1185">Reference proteome</keyword>
<dbReference type="InterPro" id="IPR010982">
    <property type="entry name" value="Lambda_DNA-bd_dom_sf"/>
</dbReference>
<dbReference type="SMART" id="SM00530">
    <property type="entry name" value="HTH_XRE"/>
    <property type="match status" value="1"/>
</dbReference>
<dbReference type="InterPro" id="IPR001387">
    <property type="entry name" value="Cro/C1-type_HTH"/>
</dbReference>
<comment type="caution">
    <text evidence="2">The sequence shown here is derived from an EMBL/GenBank/DDBJ whole genome shotgun (WGS) entry which is preliminary data.</text>
</comment>
<dbReference type="EMBL" id="JBEXAC010000002">
    <property type="protein sequence ID" value="MET7000136.1"/>
    <property type="molecule type" value="Genomic_DNA"/>
</dbReference>
<feature type="domain" description="HTH cro/C1-type" evidence="1">
    <location>
        <begin position="23"/>
        <end position="54"/>
    </location>
</feature>
<reference evidence="2 3" key="1">
    <citation type="submission" date="2024-06" db="EMBL/GenBank/DDBJ databases">
        <title>Chitinophaga defluvii sp. nov., isolated from municipal sewage.</title>
        <authorList>
            <person name="Zhang L."/>
        </authorList>
    </citation>
    <scope>NUCLEOTIDE SEQUENCE [LARGE SCALE GENOMIC DNA]</scope>
    <source>
        <strain evidence="2 3">H8</strain>
    </source>
</reference>
<proteinExistence type="predicted"/>
<dbReference type="SUPFAM" id="SSF47413">
    <property type="entry name" value="lambda repressor-like DNA-binding domains"/>
    <property type="match status" value="1"/>
</dbReference>
<protein>
    <submittedName>
        <fullName evidence="2">Helix-turn-helix domain-containing protein</fullName>
    </submittedName>
</protein>
<dbReference type="Gene3D" id="1.10.260.40">
    <property type="entry name" value="lambda repressor-like DNA-binding domains"/>
    <property type="match status" value="1"/>
</dbReference>
<evidence type="ECO:0000313" key="2">
    <source>
        <dbReference type="EMBL" id="MET7000136.1"/>
    </source>
</evidence>
<dbReference type="Pfam" id="PF13560">
    <property type="entry name" value="HTH_31"/>
    <property type="match status" value="1"/>
</dbReference>